<feature type="chain" id="PRO_5020031933" evidence="1">
    <location>
        <begin position="22"/>
        <end position="159"/>
    </location>
</feature>
<protein>
    <submittedName>
        <fullName evidence="2">Uncharacterized protein</fullName>
    </submittedName>
</protein>
<reference evidence="2 3" key="1">
    <citation type="submission" date="2019-04" db="EMBL/GenBank/DDBJ databases">
        <title>An improved genome assembly and genetic linkage map for asparagus bean, Vigna unguiculata ssp. sesquipedialis.</title>
        <authorList>
            <person name="Xia Q."/>
            <person name="Zhang R."/>
            <person name="Dong Y."/>
        </authorList>
    </citation>
    <scope>NUCLEOTIDE SEQUENCE [LARGE SCALE GENOMIC DNA]</scope>
    <source>
        <tissue evidence="2">Leaf</tissue>
    </source>
</reference>
<organism evidence="2 3">
    <name type="scientific">Vigna unguiculata</name>
    <name type="common">Cowpea</name>
    <dbReference type="NCBI Taxonomy" id="3917"/>
    <lineage>
        <taxon>Eukaryota</taxon>
        <taxon>Viridiplantae</taxon>
        <taxon>Streptophyta</taxon>
        <taxon>Embryophyta</taxon>
        <taxon>Tracheophyta</taxon>
        <taxon>Spermatophyta</taxon>
        <taxon>Magnoliopsida</taxon>
        <taxon>eudicotyledons</taxon>
        <taxon>Gunneridae</taxon>
        <taxon>Pentapetalae</taxon>
        <taxon>rosids</taxon>
        <taxon>fabids</taxon>
        <taxon>Fabales</taxon>
        <taxon>Fabaceae</taxon>
        <taxon>Papilionoideae</taxon>
        <taxon>50 kb inversion clade</taxon>
        <taxon>NPAAA clade</taxon>
        <taxon>indigoferoid/millettioid clade</taxon>
        <taxon>Phaseoleae</taxon>
        <taxon>Vigna</taxon>
    </lineage>
</organism>
<dbReference type="Proteomes" id="UP000501690">
    <property type="component" value="Linkage Group LG2"/>
</dbReference>
<sequence length="159" mass="17665">MVTTMLIVFYILVITPRPIRTGYNQHTHTGNTRQPELNSRVSRVHPPSRAQLEGCHSELNSRNATCLTPISSSTQGICSELNSRNTSNPSFEASPKALYITHVESNNSRLQHQNCLAGDTYRQALPSPNCLAGDAYRQVPSALEIPNVADTAWRDCPYR</sequence>
<evidence type="ECO:0000313" key="3">
    <source>
        <dbReference type="Proteomes" id="UP000501690"/>
    </source>
</evidence>
<proteinExistence type="predicted"/>
<dbReference type="AlphaFoldDB" id="A0A4D6L5P5"/>
<gene>
    <name evidence="2" type="ORF">DEO72_LG2g4101</name>
</gene>
<name>A0A4D6L5P5_VIGUN</name>
<feature type="signal peptide" evidence="1">
    <location>
        <begin position="1"/>
        <end position="21"/>
    </location>
</feature>
<accession>A0A4D6L5P5</accession>
<dbReference type="EMBL" id="CP039346">
    <property type="protein sequence ID" value="QCD83754.1"/>
    <property type="molecule type" value="Genomic_DNA"/>
</dbReference>
<evidence type="ECO:0000313" key="2">
    <source>
        <dbReference type="EMBL" id="QCD83754.1"/>
    </source>
</evidence>
<keyword evidence="3" id="KW-1185">Reference proteome</keyword>
<evidence type="ECO:0000256" key="1">
    <source>
        <dbReference type="SAM" id="SignalP"/>
    </source>
</evidence>
<keyword evidence="1" id="KW-0732">Signal</keyword>